<keyword evidence="1" id="KW-0812">Transmembrane</keyword>
<accession>A0ABM7GJW5</accession>
<name>A0ABM7GJW5_9GAMM</name>
<dbReference type="Proteomes" id="UP000289555">
    <property type="component" value="Chromosome"/>
</dbReference>
<reference evidence="3" key="1">
    <citation type="journal article" date="2019" name="Microbiol. Resour. Announc.">
        <title>Complete Genome Sequence of Halomonas olivaria, a Moderately Halophilic Bacterium Isolated from Olive Processing Effluents, Obtained by Nanopore Sequencing.</title>
        <authorList>
            <person name="Nagata S."/>
            <person name="Ii K.M."/>
            <person name="Tsukimi T."/>
            <person name="Miura M.C."/>
            <person name="Galipon J."/>
            <person name="Arakawa K."/>
        </authorList>
    </citation>
    <scope>NUCLEOTIDE SEQUENCE [LARGE SCALE GENOMIC DNA]</scope>
    <source>
        <strain evidence="3">TYRC17</strain>
    </source>
</reference>
<keyword evidence="1" id="KW-0472">Membrane</keyword>
<evidence type="ECO:0000313" key="2">
    <source>
        <dbReference type="EMBL" id="BBI50986.1"/>
    </source>
</evidence>
<keyword evidence="1" id="KW-1133">Transmembrane helix</keyword>
<evidence type="ECO:0000256" key="1">
    <source>
        <dbReference type="SAM" id="Phobius"/>
    </source>
</evidence>
<proteinExistence type="predicted"/>
<sequence>MLRLPAYRSRLVRRCGQSMLLQPPSRRYPILSLGSALFGIILNIGVLNLFAAMIEKSNT</sequence>
<feature type="transmembrane region" description="Helical" evidence="1">
    <location>
        <begin position="28"/>
        <end position="54"/>
    </location>
</feature>
<evidence type="ECO:0000313" key="3">
    <source>
        <dbReference type="Proteomes" id="UP000289555"/>
    </source>
</evidence>
<organism evidence="2 3">
    <name type="scientific">Vreelandella olivaria</name>
    <dbReference type="NCBI Taxonomy" id="390919"/>
    <lineage>
        <taxon>Bacteria</taxon>
        <taxon>Pseudomonadati</taxon>
        <taxon>Pseudomonadota</taxon>
        <taxon>Gammaproteobacteria</taxon>
        <taxon>Oceanospirillales</taxon>
        <taxon>Halomonadaceae</taxon>
        <taxon>Vreelandella</taxon>
    </lineage>
</organism>
<dbReference type="EMBL" id="AP019416">
    <property type="protein sequence ID" value="BBI50986.1"/>
    <property type="molecule type" value="Genomic_DNA"/>
</dbReference>
<gene>
    <name evidence="2" type="ORF">HORIV_34070</name>
</gene>
<protein>
    <submittedName>
        <fullName evidence="2">Uncharacterized protein</fullName>
    </submittedName>
</protein>
<keyword evidence="3" id="KW-1185">Reference proteome</keyword>